<evidence type="ECO:0000313" key="12">
    <source>
        <dbReference type="EMBL" id="CAD7259636.1"/>
    </source>
</evidence>
<feature type="region of interest" description="Disordered" evidence="8">
    <location>
        <begin position="1"/>
        <end position="20"/>
    </location>
</feature>
<dbReference type="InterPro" id="IPR036640">
    <property type="entry name" value="ABC1_TM_sf"/>
</dbReference>
<feature type="transmembrane region" description="Helical" evidence="9">
    <location>
        <begin position="92"/>
        <end position="113"/>
    </location>
</feature>
<evidence type="ECO:0000259" key="11">
    <source>
        <dbReference type="PROSITE" id="PS50929"/>
    </source>
</evidence>
<dbReference type="GO" id="GO:0005524">
    <property type="term" value="F:ATP binding"/>
    <property type="evidence" value="ECO:0007669"/>
    <property type="project" value="UniProtKB-KW"/>
</dbReference>
<feature type="transmembrane region" description="Helical" evidence="9">
    <location>
        <begin position="213"/>
        <end position="233"/>
    </location>
</feature>
<protein>
    <recommendedName>
        <fullName evidence="13">Multidrug resistance-associated protein 5-like</fullName>
    </recommendedName>
</protein>
<dbReference type="CDD" id="cd18599">
    <property type="entry name" value="ABC_6TM_MRP5_8_9_D2"/>
    <property type="match status" value="1"/>
</dbReference>
<keyword evidence="5" id="KW-0067">ATP-binding</keyword>
<reference evidence="12" key="1">
    <citation type="submission" date="2020-11" db="EMBL/GenBank/DDBJ databases">
        <authorList>
            <person name="Tran Van P."/>
        </authorList>
    </citation>
    <scope>NUCLEOTIDE SEQUENCE</scope>
</reference>
<dbReference type="CDD" id="cd03244">
    <property type="entry name" value="ABCC_MRP_domain2"/>
    <property type="match status" value="1"/>
</dbReference>
<dbReference type="GO" id="GO:0016887">
    <property type="term" value="F:ATP hydrolysis activity"/>
    <property type="evidence" value="ECO:0007669"/>
    <property type="project" value="InterPro"/>
</dbReference>
<dbReference type="Gene3D" id="1.20.1560.10">
    <property type="entry name" value="ABC transporter type 1, transmembrane domain"/>
    <property type="match status" value="2"/>
</dbReference>
<dbReference type="EMBL" id="OC001320">
    <property type="protein sequence ID" value="CAD7259636.1"/>
    <property type="molecule type" value="Genomic_DNA"/>
</dbReference>
<keyword evidence="7 9" id="KW-0472">Membrane</keyword>
<dbReference type="SMART" id="SM00382">
    <property type="entry name" value="AAA"/>
    <property type="match status" value="2"/>
</dbReference>
<name>A0A7R9FY10_TIMSH</name>
<comment type="subcellular location">
    <subcellularLocation>
        <location evidence="1">Membrane</location>
        <topology evidence="1">Multi-pass membrane protein</topology>
    </subcellularLocation>
</comment>
<dbReference type="PROSITE" id="PS50929">
    <property type="entry name" value="ABC_TM1F"/>
    <property type="match status" value="2"/>
</dbReference>
<evidence type="ECO:0000256" key="7">
    <source>
        <dbReference type="ARBA" id="ARBA00023136"/>
    </source>
</evidence>
<evidence type="ECO:0000256" key="4">
    <source>
        <dbReference type="ARBA" id="ARBA00022741"/>
    </source>
</evidence>
<feature type="transmembrane region" description="Helical" evidence="9">
    <location>
        <begin position="874"/>
        <end position="894"/>
    </location>
</feature>
<dbReference type="FunFam" id="3.40.50.300:FF:003492">
    <property type="entry name" value="AGAP012735-PA"/>
    <property type="match status" value="1"/>
</dbReference>
<dbReference type="Pfam" id="PF00005">
    <property type="entry name" value="ABC_tran"/>
    <property type="match status" value="2"/>
</dbReference>
<feature type="domain" description="ABC transporter" evidence="10">
    <location>
        <begin position="1202"/>
        <end position="1519"/>
    </location>
</feature>
<evidence type="ECO:0000256" key="6">
    <source>
        <dbReference type="ARBA" id="ARBA00022989"/>
    </source>
</evidence>
<dbReference type="PROSITE" id="PS50893">
    <property type="entry name" value="ABC_TRANSPORTER_2"/>
    <property type="match status" value="2"/>
</dbReference>
<dbReference type="Pfam" id="PF00664">
    <property type="entry name" value="ABC_membrane"/>
    <property type="match status" value="3"/>
</dbReference>
<dbReference type="FunFam" id="3.40.50.300:FF:000997">
    <property type="entry name" value="Multidrug resistance-associated protein 1"/>
    <property type="match status" value="1"/>
</dbReference>
<dbReference type="PANTHER" id="PTHR24223:SF447">
    <property type="entry name" value="MULTIDRUG RESISTANCE-ASSOCIATED PROTEIN 5"/>
    <property type="match status" value="1"/>
</dbReference>
<dbReference type="Gene3D" id="3.40.50.300">
    <property type="entry name" value="P-loop containing nucleotide triphosphate hydrolases"/>
    <property type="match status" value="3"/>
</dbReference>
<keyword evidence="4" id="KW-0547">Nucleotide-binding</keyword>
<dbReference type="PROSITE" id="PS00211">
    <property type="entry name" value="ABC_TRANSPORTER_1"/>
    <property type="match status" value="1"/>
</dbReference>
<dbReference type="SUPFAM" id="SSF90123">
    <property type="entry name" value="ABC transporter transmembrane region"/>
    <property type="match status" value="3"/>
</dbReference>
<dbReference type="InterPro" id="IPR027417">
    <property type="entry name" value="P-loop_NTPase"/>
</dbReference>
<feature type="domain" description="ABC transmembrane type-1" evidence="11">
    <location>
        <begin position="817"/>
        <end position="1165"/>
    </location>
</feature>
<keyword evidence="6 9" id="KW-1133">Transmembrane helix</keyword>
<evidence type="ECO:0000259" key="10">
    <source>
        <dbReference type="PROSITE" id="PS50893"/>
    </source>
</evidence>
<feature type="transmembrane region" description="Helical" evidence="9">
    <location>
        <begin position="1015"/>
        <end position="1045"/>
    </location>
</feature>
<dbReference type="InterPro" id="IPR003439">
    <property type="entry name" value="ABC_transporter-like_ATP-bd"/>
</dbReference>
<organism evidence="12">
    <name type="scientific">Timema shepardi</name>
    <name type="common">Walking stick</name>
    <dbReference type="NCBI Taxonomy" id="629360"/>
    <lineage>
        <taxon>Eukaryota</taxon>
        <taxon>Metazoa</taxon>
        <taxon>Ecdysozoa</taxon>
        <taxon>Arthropoda</taxon>
        <taxon>Hexapoda</taxon>
        <taxon>Insecta</taxon>
        <taxon>Pterygota</taxon>
        <taxon>Neoptera</taxon>
        <taxon>Polyneoptera</taxon>
        <taxon>Phasmatodea</taxon>
        <taxon>Timematodea</taxon>
        <taxon>Timematoidea</taxon>
        <taxon>Timematidae</taxon>
        <taxon>Timema</taxon>
    </lineage>
</organism>
<proteinExistence type="predicted"/>
<dbReference type="FunFam" id="1.20.1560.10:FF:000012">
    <property type="entry name" value="ATP binding cassette subfamily C member 5"/>
    <property type="match status" value="1"/>
</dbReference>
<dbReference type="InterPro" id="IPR050173">
    <property type="entry name" value="ABC_transporter_C-like"/>
</dbReference>
<feature type="transmembrane region" description="Helical" evidence="9">
    <location>
        <begin position="302"/>
        <end position="322"/>
    </location>
</feature>
<evidence type="ECO:0008006" key="13">
    <source>
        <dbReference type="Google" id="ProtNLM"/>
    </source>
</evidence>
<dbReference type="CDD" id="cd18592">
    <property type="entry name" value="ABC_6TM_MRP5_8_9_D1"/>
    <property type="match status" value="1"/>
</dbReference>
<evidence type="ECO:0000256" key="1">
    <source>
        <dbReference type="ARBA" id="ARBA00004141"/>
    </source>
</evidence>
<keyword evidence="2" id="KW-0813">Transport</keyword>
<evidence type="ECO:0000256" key="5">
    <source>
        <dbReference type="ARBA" id="ARBA00022840"/>
    </source>
</evidence>
<evidence type="ECO:0000256" key="2">
    <source>
        <dbReference type="ARBA" id="ARBA00022448"/>
    </source>
</evidence>
<dbReference type="InterPro" id="IPR017871">
    <property type="entry name" value="ABC_transporter-like_CS"/>
</dbReference>
<dbReference type="PANTHER" id="PTHR24223">
    <property type="entry name" value="ATP-BINDING CASSETTE SUB-FAMILY C"/>
    <property type="match status" value="1"/>
</dbReference>
<evidence type="ECO:0000256" key="3">
    <source>
        <dbReference type="ARBA" id="ARBA00022692"/>
    </source>
</evidence>
<dbReference type="GO" id="GO:0016020">
    <property type="term" value="C:membrane"/>
    <property type="evidence" value="ECO:0007669"/>
    <property type="project" value="UniProtKB-SubCell"/>
</dbReference>
<dbReference type="GO" id="GO:0140359">
    <property type="term" value="F:ABC-type transporter activity"/>
    <property type="evidence" value="ECO:0007669"/>
    <property type="project" value="InterPro"/>
</dbReference>
<dbReference type="InterPro" id="IPR003593">
    <property type="entry name" value="AAA+_ATPase"/>
</dbReference>
<evidence type="ECO:0000256" key="8">
    <source>
        <dbReference type="SAM" id="MobiDB-lite"/>
    </source>
</evidence>
<dbReference type="FunFam" id="3.40.50.300:FF:004162">
    <property type="entry name" value="ATP binding cassette subfamily C member 5"/>
    <property type="match status" value="1"/>
</dbReference>
<feature type="transmembrane region" description="Helical" evidence="9">
    <location>
        <begin position="805"/>
        <end position="827"/>
    </location>
</feature>
<evidence type="ECO:0000256" key="9">
    <source>
        <dbReference type="SAM" id="Phobius"/>
    </source>
</evidence>
<dbReference type="CDD" id="cd03250">
    <property type="entry name" value="ABCC_MRP_domain1"/>
    <property type="match status" value="1"/>
</dbReference>
<feature type="transmembrane region" description="Helical" evidence="9">
    <location>
        <begin position="171"/>
        <end position="192"/>
    </location>
</feature>
<feature type="domain" description="ABC transporter" evidence="10">
    <location>
        <begin position="513"/>
        <end position="737"/>
    </location>
</feature>
<sequence>MASSRGGIVRATGEEDGEVDPFDEVALDTNLQEPLEDNFRDLDVSLTGPKSPYRPYMRTTPQYIPGRGMARYLPALKNLIPVRRKPRAKNMIAVDSAGFLSFISFSWLSGYMYSAYKKGLTLDDVPQGSPLDSSDLNAQRLELLWQKEITEKGRKEASFGRVVWKFVRTRVLFSCFVFCVSQALGFISPTLFMRELLQYTENEDSSTQDGVKWALLLTLSEFLRAIFFSWNWALNYRTAVRLRSACLAMLYRKVIRLHSLGDKSIGELINIFANDSQRIFDVVLFGPMIVGGPVMTMCGIGYILWLLGPWALLGMIVFLLFYPTQYGISRLTGYLRGKTVVVSDERVRLMTDILNSIKLIKMYTWEKYFSKNLFDIRNRERNLLQKTAYCQSLSISMAPTVPVISAIVTFLAHISAGNNLTAAQAFPLISVLGNQLKDALSRIREATKALIDSSIAFTRIKGLLLLDEGNMSVIRPIDKQQAVCISKGTFAWDAGSSVKNRALPLPVSQATKEELEKLNPTSNGELHYTNIISDIDFQARKGHLVGVCGQVGSGKTSLLLAALGQMRLVTGQVTRDGTCAYVSQEPWVLNATLRDNILFGENFDAKRYYDTLYCCSLTEDINMLPGGDQTEIGDKGINLSGGQKQRVALARAFYADRDVYFLDDPLSAVDTHVGAHIFDKYIRTALKKKTVIFVTHHLEYLSHCDEVYFMKEGRIAEQGTHQQLMDQKQDYSLMMTTRLTEIQLGDSARVEETKSVQRRSSIRKNSTSSKGSVEEMVEKMNPAGEKLTTAEQVERGQIRCQTYKTYISAAGGYLVSFLVVLTFLLNVGSTAFSSWWLAEWIKAGGGNTTLVNELNETVLSNNINDNPDFPMYQLVYSVMIAVILGTSLLRGLVFTKVTLRASNKLHNQLFTKIINSPIRFFETTPTGRIQNLFSRDIDEGIGKIELEEVNPHLRGGRVENHLGKEQTVHPTKIRTSISPSSAVKLNTTSALANYATEAVDTRLPITLESILQNMWLVLFAVMFICLVFPWFIIPMLLLFILYYFISKIFSVAIRDLKRLETITRSPIFSWVGTTVQGLSTIHAFGKEGDFIAKFNQMFDENTTCVYLYSIAMRWLAIRVDTLAAFLVIALHGQVSPALAGLALAYSAHISGMLQYTIRLLSETEARFISVERINAYLQSLEAEGVNSGRLIPMPDWPSKGTIKFQNVNLRYREGLPNVLEGININIRDGEKIGIIGRTGSGKSSLVTALFRLVELSGGKIKIDGEDISGISLQHLRRKLAVIPQDPVLFTGTIRKAEVSFNNNNQATERPCWSYYIKSLNGKPATSSPLLRTKAFVRSAHAQECNSVWIPVAQASVVTPHPTLLCESQLRCGRVEPCDWTSNLDPFRAYKDEEIWAVLEKTRLKDRVTSETGQLDCVVGDNLSMGERQLLCLARALLKNTKILVLDEATAAVDPETEVIVQTTIQQEFSHCTVLTIAHRLSTVTSSDRILVMDRGQVVELGTPANLLSNPDSQFSRMLTAAQNGAVIL</sequence>
<gene>
    <name evidence="12" type="ORF">TSIB3V08_LOCUS3839</name>
</gene>
<accession>A0A7R9FY10</accession>
<keyword evidence="3 9" id="KW-0812">Transmembrane</keyword>
<feature type="domain" description="ABC transmembrane type-1" evidence="11">
    <location>
        <begin position="176"/>
        <end position="434"/>
    </location>
</feature>
<dbReference type="InterPro" id="IPR011527">
    <property type="entry name" value="ABC1_TM_dom"/>
</dbReference>
<dbReference type="SUPFAM" id="SSF52540">
    <property type="entry name" value="P-loop containing nucleoside triphosphate hydrolases"/>
    <property type="match status" value="2"/>
</dbReference>